<protein>
    <submittedName>
        <fullName evidence="1">Uncharacterized protein</fullName>
    </submittedName>
</protein>
<dbReference type="AlphaFoldDB" id="X1TP65"/>
<dbReference type="EMBL" id="BARW01031872">
    <property type="protein sequence ID" value="GAJ07113.1"/>
    <property type="molecule type" value="Genomic_DNA"/>
</dbReference>
<comment type="caution">
    <text evidence="1">The sequence shown here is derived from an EMBL/GenBank/DDBJ whole genome shotgun (WGS) entry which is preliminary data.</text>
</comment>
<organism evidence="1">
    <name type="scientific">marine sediment metagenome</name>
    <dbReference type="NCBI Taxonomy" id="412755"/>
    <lineage>
        <taxon>unclassified sequences</taxon>
        <taxon>metagenomes</taxon>
        <taxon>ecological metagenomes</taxon>
    </lineage>
</organism>
<accession>X1TP65</accession>
<proteinExistence type="predicted"/>
<gene>
    <name evidence="1" type="ORF">S12H4_50582</name>
</gene>
<evidence type="ECO:0000313" key="1">
    <source>
        <dbReference type="EMBL" id="GAJ07113.1"/>
    </source>
</evidence>
<sequence length="123" mass="12788">MDFKKISGKGPARISVESIDPLLAKGSSHAAVAPITVSPAGLSCKGELWLTTNGTTKNATSGMVSFTSTGAQQSVRFPVTMPSAAGEFSVYLDIYTDSLLIGSYIATESVVCPGVEIGIITWE</sequence>
<reference evidence="1" key="1">
    <citation type="journal article" date="2014" name="Front. Microbiol.">
        <title>High frequency of phylogenetically diverse reductive dehalogenase-homologous genes in deep subseafloor sedimentary metagenomes.</title>
        <authorList>
            <person name="Kawai M."/>
            <person name="Futagami T."/>
            <person name="Toyoda A."/>
            <person name="Takaki Y."/>
            <person name="Nishi S."/>
            <person name="Hori S."/>
            <person name="Arai W."/>
            <person name="Tsubouchi T."/>
            <person name="Morono Y."/>
            <person name="Uchiyama I."/>
            <person name="Ito T."/>
            <person name="Fujiyama A."/>
            <person name="Inagaki F."/>
            <person name="Takami H."/>
        </authorList>
    </citation>
    <scope>NUCLEOTIDE SEQUENCE</scope>
    <source>
        <strain evidence="1">Expedition CK06-06</strain>
    </source>
</reference>
<name>X1TP65_9ZZZZ</name>